<evidence type="ECO:0000313" key="2">
    <source>
        <dbReference type="Proteomes" id="UP000828390"/>
    </source>
</evidence>
<protein>
    <submittedName>
        <fullName evidence="1">Uncharacterized protein</fullName>
    </submittedName>
</protein>
<keyword evidence="2" id="KW-1185">Reference proteome</keyword>
<reference evidence="1" key="1">
    <citation type="journal article" date="2019" name="bioRxiv">
        <title>The Genome of the Zebra Mussel, Dreissena polymorpha: A Resource for Invasive Species Research.</title>
        <authorList>
            <person name="McCartney M.A."/>
            <person name="Auch B."/>
            <person name="Kono T."/>
            <person name="Mallez S."/>
            <person name="Zhang Y."/>
            <person name="Obille A."/>
            <person name="Becker A."/>
            <person name="Abrahante J.E."/>
            <person name="Garbe J."/>
            <person name="Badalamenti J.P."/>
            <person name="Herman A."/>
            <person name="Mangelson H."/>
            <person name="Liachko I."/>
            <person name="Sullivan S."/>
            <person name="Sone E.D."/>
            <person name="Koren S."/>
            <person name="Silverstein K.A.T."/>
            <person name="Beckman K.B."/>
            <person name="Gohl D.M."/>
        </authorList>
    </citation>
    <scope>NUCLEOTIDE SEQUENCE</scope>
    <source>
        <strain evidence="1">Duluth1</strain>
        <tissue evidence="1">Whole animal</tissue>
    </source>
</reference>
<dbReference type="Proteomes" id="UP000828390">
    <property type="component" value="Unassembled WGS sequence"/>
</dbReference>
<sequence>MWSCSENSIHVKNDVSDEPLSQHQQCLMHARRTTMRNSGVMKTMAQLAYAIITSQQHNTFPCLKQDPGQSCKFIVPRIITIWSG</sequence>
<proteinExistence type="predicted"/>
<evidence type="ECO:0000313" key="1">
    <source>
        <dbReference type="EMBL" id="KAH3716328.1"/>
    </source>
</evidence>
<dbReference type="EMBL" id="JAIWYP010000013">
    <property type="protein sequence ID" value="KAH3716328.1"/>
    <property type="molecule type" value="Genomic_DNA"/>
</dbReference>
<accession>A0A9D4HG75</accession>
<name>A0A9D4HG75_DREPO</name>
<reference evidence="1" key="2">
    <citation type="submission" date="2020-11" db="EMBL/GenBank/DDBJ databases">
        <authorList>
            <person name="McCartney M.A."/>
            <person name="Auch B."/>
            <person name="Kono T."/>
            <person name="Mallez S."/>
            <person name="Becker A."/>
            <person name="Gohl D.M."/>
            <person name="Silverstein K.A.T."/>
            <person name="Koren S."/>
            <person name="Bechman K.B."/>
            <person name="Herman A."/>
            <person name="Abrahante J.E."/>
            <person name="Garbe J."/>
        </authorList>
    </citation>
    <scope>NUCLEOTIDE SEQUENCE</scope>
    <source>
        <strain evidence="1">Duluth1</strain>
        <tissue evidence="1">Whole animal</tissue>
    </source>
</reference>
<dbReference type="AlphaFoldDB" id="A0A9D4HG75"/>
<organism evidence="1 2">
    <name type="scientific">Dreissena polymorpha</name>
    <name type="common">Zebra mussel</name>
    <name type="synonym">Mytilus polymorpha</name>
    <dbReference type="NCBI Taxonomy" id="45954"/>
    <lineage>
        <taxon>Eukaryota</taxon>
        <taxon>Metazoa</taxon>
        <taxon>Spiralia</taxon>
        <taxon>Lophotrochozoa</taxon>
        <taxon>Mollusca</taxon>
        <taxon>Bivalvia</taxon>
        <taxon>Autobranchia</taxon>
        <taxon>Heteroconchia</taxon>
        <taxon>Euheterodonta</taxon>
        <taxon>Imparidentia</taxon>
        <taxon>Neoheterodontei</taxon>
        <taxon>Myida</taxon>
        <taxon>Dreissenoidea</taxon>
        <taxon>Dreissenidae</taxon>
        <taxon>Dreissena</taxon>
    </lineage>
</organism>
<gene>
    <name evidence="1" type="ORF">DPMN_059049</name>
</gene>
<comment type="caution">
    <text evidence="1">The sequence shown here is derived from an EMBL/GenBank/DDBJ whole genome shotgun (WGS) entry which is preliminary data.</text>
</comment>